<dbReference type="InterPro" id="IPR029058">
    <property type="entry name" value="AB_hydrolase_fold"/>
</dbReference>
<proteinExistence type="predicted"/>
<dbReference type="InterPro" id="IPR000073">
    <property type="entry name" value="AB_hydrolase_1"/>
</dbReference>
<dbReference type="EMBL" id="HBNR01057790">
    <property type="protein sequence ID" value="CAE4625375.1"/>
    <property type="molecule type" value="Transcribed_RNA"/>
</dbReference>
<dbReference type="Pfam" id="PF00561">
    <property type="entry name" value="Abhydrolase_1"/>
    <property type="match status" value="1"/>
</dbReference>
<evidence type="ECO:0000313" key="2">
    <source>
        <dbReference type="EMBL" id="CAE4625375.1"/>
    </source>
</evidence>
<dbReference type="AlphaFoldDB" id="A0A7S4RVL3"/>
<reference evidence="2" key="1">
    <citation type="submission" date="2021-01" db="EMBL/GenBank/DDBJ databases">
        <authorList>
            <person name="Corre E."/>
            <person name="Pelletier E."/>
            <person name="Niang G."/>
            <person name="Scheremetjew M."/>
            <person name="Finn R."/>
            <person name="Kale V."/>
            <person name="Holt S."/>
            <person name="Cochrane G."/>
            <person name="Meng A."/>
            <person name="Brown T."/>
            <person name="Cohen L."/>
        </authorList>
    </citation>
    <scope>NUCLEOTIDE SEQUENCE</scope>
    <source>
        <strain evidence="2">CCMP3105</strain>
    </source>
</reference>
<feature type="domain" description="AB hydrolase-1" evidence="1">
    <location>
        <begin position="6"/>
        <end position="111"/>
    </location>
</feature>
<dbReference type="SUPFAM" id="SSF53474">
    <property type="entry name" value="alpha/beta-Hydrolases"/>
    <property type="match status" value="1"/>
</dbReference>
<protein>
    <recommendedName>
        <fullName evidence="1">AB hydrolase-1 domain-containing protein</fullName>
    </recommendedName>
</protein>
<evidence type="ECO:0000259" key="1">
    <source>
        <dbReference type="Pfam" id="PF00561"/>
    </source>
</evidence>
<gene>
    <name evidence="2" type="ORF">AMON00008_LOCUS40661</name>
</gene>
<name>A0A7S4RVL3_9DINO</name>
<accession>A0A7S4RVL3</accession>
<organism evidence="2">
    <name type="scientific">Alexandrium monilatum</name>
    <dbReference type="NCBI Taxonomy" id="311494"/>
    <lineage>
        <taxon>Eukaryota</taxon>
        <taxon>Sar</taxon>
        <taxon>Alveolata</taxon>
        <taxon>Dinophyceae</taxon>
        <taxon>Gonyaulacales</taxon>
        <taxon>Pyrocystaceae</taxon>
        <taxon>Alexandrium</taxon>
    </lineage>
</organism>
<dbReference type="Gene3D" id="3.40.50.1820">
    <property type="entry name" value="alpha/beta hydrolase"/>
    <property type="match status" value="1"/>
</dbReference>
<sequence length="248" mass="27392">MARDSVLYLHGWGGHYPAECPIAHALQRLLSDAPVALHMPTFHPGGKVKETRVERFLVDLAEEARHQPNGRFAAVVGCSFGGLLAALFQERFPEFVGRMVLLAPAIDNFARNYEGVPEAERRMPEVFVKELSSLPARPTIKVPTTLLHGLLDNDDGGSALWRVREWAAAERFSAAHFPEGVDHSLEPWLSTPTAAPDAPPLEAMLQWALEPVQERGLQAACRRDGEAAPEGLARRARCHRMWDGVRAS</sequence>